<dbReference type="KEGG" id="pbf:CFX0092_A2615"/>
<feature type="chain" id="PRO_5008241761" evidence="1">
    <location>
        <begin position="26"/>
        <end position="260"/>
    </location>
</feature>
<dbReference type="Proteomes" id="UP000215027">
    <property type="component" value="Chromosome I"/>
</dbReference>
<keyword evidence="3" id="KW-1185">Reference proteome</keyword>
<dbReference type="AlphaFoldDB" id="A0A170PHT9"/>
<evidence type="ECO:0000313" key="2">
    <source>
        <dbReference type="EMBL" id="CUS04493.2"/>
    </source>
</evidence>
<feature type="signal peptide" evidence="1">
    <location>
        <begin position="1"/>
        <end position="25"/>
    </location>
</feature>
<keyword evidence="1" id="KW-0732">Signal</keyword>
<proteinExistence type="predicted"/>
<protein>
    <submittedName>
        <fullName evidence="2">Uncharacterized protein</fullName>
    </submittedName>
</protein>
<sequence>MTQKRFFYVLLVTVLGLFLAATVVAAQGDTAVEKIETAMLVLGQPYVPDGPAKDGVTVNRMKEGGIMPATPTEKIGLSPTITPSKVLYKVRETFEGVWPTGLWYTYDNNGATGGQVCWDDDDWIHYKGFWSGSSANGCADGIDPWTEYYPDNMDSWMVNGPFSTVGAKNAKIGFKYWNQSELNYDYLWWCASADGANFYCYGHTGSSNGWKSGSMNLKRVPGYGSMMGDPTVWAAWVFTSDGSEVDDGGFVDNAGIVVTR</sequence>
<evidence type="ECO:0000256" key="1">
    <source>
        <dbReference type="SAM" id="SignalP"/>
    </source>
</evidence>
<gene>
    <name evidence="2" type="ORF">CFX0092_A2615</name>
</gene>
<dbReference type="RefSeq" id="WP_095043821.1">
    <property type="nucleotide sequence ID" value="NZ_LN890655.1"/>
</dbReference>
<name>A0A170PHT9_9CHLR</name>
<reference evidence="2" key="1">
    <citation type="submission" date="2016-01" db="EMBL/GenBank/DDBJ databases">
        <authorList>
            <person name="Mcilroy J.S."/>
            <person name="Karst M S."/>
            <person name="Albertsen M."/>
        </authorList>
    </citation>
    <scope>NUCLEOTIDE SEQUENCE</scope>
    <source>
        <strain evidence="2">Cfx-K</strain>
    </source>
</reference>
<accession>A0A170PHT9</accession>
<dbReference type="EMBL" id="LN890655">
    <property type="protein sequence ID" value="CUS04493.2"/>
    <property type="molecule type" value="Genomic_DNA"/>
</dbReference>
<organism evidence="2 3">
    <name type="scientific">Candidatus Promineifilum breve</name>
    <dbReference type="NCBI Taxonomy" id="1806508"/>
    <lineage>
        <taxon>Bacteria</taxon>
        <taxon>Bacillati</taxon>
        <taxon>Chloroflexota</taxon>
        <taxon>Ardenticatenia</taxon>
        <taxon>Candidatus Promineifilales</taxon>
        <taxon>Candidatus Promineifilaceae</taxon>
        <taxon>Candidatus Promineifilum</taxon>
    </lineage>
</organism>
<evidence type="ECO:0000313" key="3">
    <source>
        <dbReference type="Proteomes" id="UP000215027"/>
    </source>
</evidence>